<feature type="transmembrane region" description="Helical" evidence="1">
    <location>
        <begin position="854"/>
        <end position="875"/>
    </location>
</feature>
<feature type="transmembrane region" description="Helical" evidence="1">
    <location>
        <begin position="14"/>
        <end position="33"/>
    </location>
</feature>
<feature type="transmembrane region" description="Helical" evidence="1">
    <location>
        <begin position="437"/>
        <end position="457"/>
    </location>
</feature>
<feature type="transmembrane region" description="Helical" evidence="1">
    <location>
        <begin position="81"/>
        <end position="98"/>
    </location>
</feature>
<dbReference type="RefSeq" id="WP_060750550.1">
    <property type="nucleotide sequence ID" value="NZ_LRPH01000052.1"/>
</dbReference>
<feature type="transmembrane region" description="Helical" evidence="1">
    <location>
        <begin position="236"/>
        <end position="259"/>
    </location>
</feature>
<comment type="caution">
    <text evidence="2">The sequence shown here is derived from an EMBL/GenBank/DDBJ whole genome shotgun (WGS) entry which is preliminary data.</text>
</comment>
<dbReference type="Pfam" id="PF09586">
    <property type="entry name" value="YfhO"/>
    <property type="match status" value="1"/>
</dbReference>
<feature type="transmembrane region" description="Helical" evidence="1">
    <location>
        <begin position="409"/>
        <end position="430"/>
    </location>
</feature>
<dbReference type="PANTHER" id="PTHR38454">
    <property type="entry name" value="INTEGRAL MEMBRANE PROTEIN-RELATED"/>
    <property type="match status" value="1"/>
</dbReference>
<name>A0A109G874_BACMY</name>
<dbReference type="EMBL" id="LRPH01000052">
    <property type="protein sequence ID" value="KWU61863.1"/>
    <property type="molecule type" value="Genomic_DNA"/>
</dbReference>
<evidence type="ECO:0000313" key="3">
    <source>
        <dbReference type="Proteomes" id="UP000065797"/>
    </source>
</evidence>
<sequence>MSIKPNNKISSKKTIMIIPILLLCAFAFHYFFLTSNQVFSGTGDALSQFGFFTFLLQHAFKDGNLFWSFDYGLGGDLFGEFSYYYSTAPFFWITLLLPKLNIEQIYDMKLYMSILKNFLAMLFMYGSLRYHNKTVFSSFIAAIMYGGCITFMRHSLLWDFMADAIVFLPLVIWGLDKYIIEKKRGLFLVAATLMLASNFYFAFITSIFIFIYAFFQYFATQQNKTIVSFLAYYIKIGLLYGLSLGLAAVCFIPSVNAVFSADRLTKKFDIPLFFEDTFYKDLMETIFFVYDAENHQLALPALILFLIIFGMFIRDKLVKNKVLFTFFMFILFMLPYTYSVFNGFSAMQYRWLYLFVFVIAQTIAYILDWMIVHKKEHKLPYIISSLVSIGLFIYAFYRKVNINVSDKPLQVVDNILIGTIVLSLITVCLWRYLSKPFIQFLVVVNVLVSTISMNYMYANNILSTVFGQSNATKEALHVSGYDNKDEIAAIRYIQEYDKDFYRILNPGSAHNTPMLQGYHGTSTYQSLINYYVHDFMKNKYNVFQGFDTPSMFFQVDSRLLLENMLGVKYRVLSADTDQKNIPYGYKLLKQVGPYNIYKNDYALPLGYVYDSSISEEEFSKLNFAQRDQLLLHAVVVNNGKDFSLTHFDKKNLNSKAVSIKMEKVQLENMEKENNKLIVHGNGNMIVPINYPNTPGDLIVELKIKNKGSFHAIVNGKDMGKGEDTGAYSYPLERFVYNLGKDDRPDQLTISIDAPGEYELEDLQANIVNYEGVQKETKKLTENRLQNIYYKNNYLKGEINSKKDGLLYLSVPYSKGWTIKVDGKETEFTKANSAFIGVPITKGAHVIEMTYVTPYFKLGMIISIISLIICVALLVFTNQKGRRKLPFKKLQ</sequence>
<keyword evidence="1" id="KW-0812">Transmembrane</keyword>
<proteinExistence type="predicted"/>
<dbReference type="PANTHER" id="PTHR38454:SF1">
    <property type="entry name" value="INTEGRAL MEMBRANE PROTEIN"/>
    <property type="match status" value="1"/>
</dbReference>
<keyword evidence="1" id="KW-1133">Transmembrane helix</keyword>
<feature type="transmembrane region" description="Helical" evidence="1">
    <location>
        <begin position="379"/>
        <end position="397"/>
    </location>
</feature>
<reference evidence="2 3" key="1">
    <citation type="submission" date="2016-01" db="EMBL/GenBank/DDBJ databases">
        <authorList>
            <person name="McClelland M."/>
            <person name="Jain A."/>
            <person name="Saraogi P."/>
            <person name="Mendelson R."/>
            <person name="Westerman R."/>
            <person name="SanMiguel P."/>
            <person name="Csonka L."/>
        </authorList>
    </citation>
    <scope>NUCLEOTIDE SEQUENCE [LARGE SCALE GENOMIC DNA]</scope>
    <source>
        <strain evidence="2 3">PE8-15</strain>
    </source>
</reference>
<accession>A0A109G874</accession>
<evidence type="ECO:0000256" key="1">
    <source>
        <dbReference type="SAM" id="Phobius"/>
    </source>
</evidence>
<protein>
    <submittedName>
        <fullName evidence="2">Multidrug transporter</fullName>
    </submittedName>
</protein>
<feature type="transmembrane region" description="Helical" evidence="1">
    <location>
        <begin position="187"/>
        <end position="215"/>
    </location>
</feature>
<feature type="transmembrane region" description="Helical" evidence="1">
    <location>
        <begin position="351"/>
        <end position="372"/>
    </location>
</feature>
<organism evidence="2 3">
    <name type="scientific">Bacillus mycoides</name>
    <dbReference type="NCBI Taxonomy" id="1405"/>
    <lineage>
        <taxon>Bacteria</taxon>
        <taxon>Bacillati</taxon>
        <taxon>Bacillota</taxon>
        <taxon>Bacilli</taxon>
        <taxon>Bacillales</taxon>
        <taxon>Bacillaceae</taxon>
        <taxon>Bacillus</taxon>
        <taxon>Bacillus cereus group</taxon>
    </lineage>
</organism>
<dbReference type="Proteomes" id="UP000065797">
    <property type="component" value="Unassembled WGS sequence"/>
</dbReference>
<feature type="transmembrane region" description="Helical" evidence="1">
    <location>
        <begin position="134"/>
        <end position="151"/>
    </location>
</feature>
<feature type="transmembrane region" description="Helical" evidence="1">
    <location>
        <begin position="297"/>
        <end position="313"/>
    </location>
</feature>
<evidence type="ECO:0000313" key="2">
    <source>
        <dbReference type="EMBL" id="KWU61863.1"/>
    </source>
</evidence>
<dbReference type="AlphaFoldDB" id="A0A109G874"/>
<keyword evidence="1" id="KW-0472">Membrane</keyword>
<dbReference type="InterPro" id="IPR018580">
    <property type="entry name" value="Uncharacterised_YfhO"/>
</dbReference>
<gene>
    <name evidence="2" type="ORF">AWW70_15745</name>
</gene>
<feature type="transmembrane region" description="Helical" evidence="1">
    <location>
        <begin position="322"/>
        <end position="339"/>
    </location>
</feature>